<evidence type="ECO:0000259" key="5">
    <source>
        <dbReference type="Pfam" id="PF14509"/>
    </source>
</evidence>
<dbReference type="Gene3D" id="2.60.40.1180">
    <property type="entry name" value="Golgi alpha-mannosidase II"/>
    <property type="match status" value="1"/>
</dbReference>
<dbReference type="PANTHER" id="PTHR35803">
    <property type="entry name" value="GLUCAN 1,4-ALPHA-GLUCOSIDASE SUSB-RELATED"/>
    <property type="match status" value="1"/>
</dbReference>
<keyword evidence="1" id="KW-0378">Hydrolase</keyword>
<accession>I6YVW2</accession>
<dbReference type="Proteomes" id="UP000009011">
    <property type="component" value="Chromosome"/>
</dbReference>
<dbReference type="GO" id="GO:0030246">
    <property type="term" value="F:carbohydrate binding"/>
    <property type="evidence" value="ECO:0007669"/>
    <property type="project" value="InterPro"/>
</dbReference>
<dbReference type="InterPro" id="IPR019563">
    <property type="entry name" value="GH97_catalytic"/>
</dbReference>
<protein>
    <submittedName>
        <fullName evidence="6">Putative alpha-glucosidase</fullName>
    </submittedName>
</protein>
<dbReference type="RefSeq" id="WP_014856161.1">
    <property type="nucleotide sequence ID" value="NC_018178.1"/>
</dbReference>
<dbReference type="Pfam" id="PF14509">
    <property type="entry name" value="GH97_C"/>
    <property type="match status" value="1"/>
</dbReference>
<dbReference type="KEGG" id="mro:MROS_1490"/>
<proteinExistence type="predicted"/>
<dbReference type="InterPro" id="IPR013785">
    <property type="entry name" value="Aldolase_TIM"/>
</dbReference>
<evidence type="ECO:0000313" key="7">
    <source>
        <dbReference type="Proteomes" id="UP000009011"/>
    </source>
</evidence>
<keyword evidence="2" id="KW-0326">Glycosidase</keyword>
<dbReference type="HOGENOM" id="CLU_011166_0_0_10"/>
<dbReference type="PATRIC" id="fig|1191523.3.peg.1581"/>
<feature type="domain" description="Glycosyl-hydrolase 97 catalytic" evidence="3">
    <location>
        <begin position="300"/>
        <end position="452"/>
    </location>
</feature>
<dbReference type="Gene3D" id="2.70.98.10">
    <property type="match status" value="1"/>
</dbReference>
<dbReference type="Pfam" id="PF14508">
    <property type="entry name" value="GH97_N"/>
    <property type="match status" value="1"/>
</dbReference>
<evidence type="ECO:0000313" key="6">
    <source>
        <dbReference type="EMBL" id="AFN74727.1"/>
    </source>
</evidence>
<dbReference type="InterPro" id="IPR017853">
    <property type="entry name" value="GH"/>
</dbReference>
<reference evidence="6 7" key="1">
    <citation type="journal article" date="2013" name="PLoS ONE">
        <title>Genomic analysis of Melioribacter roseus, facultatively anaerobic organotrophic bacterium representing a novel deep lineage within Bacteriodetes/Chlorobi group.</title>
        <authorList>
            <person name="Kadnikov V.V."/>
            <person name="Mardanov A.V."/>
            <person name="Podosokorskaya O.A."/>
            <person name="Gavrilov S.N."/>
            <person name="Kublanov I.V."/>
            <person name="Beletsky A.V."/>
            <person name="Bonch-Osmolovskaya E.A."/>
            <person name="Ravin N.V."/>
        </authorList>
    </citation>
    <scope>NUCLEOTIDE SEQUENCE [LARGE SCALE GENOMIC DNA]</scope>
    <source>
        <strain evidence="7">JCM 17771 / P3M-2</strain>
    </source>
</reference>
<organism evidence="6 7">
    <name type="scientific">Melioribacter roseus (strain DSM 23840 / JCM 17771 / VKM B-2668 / P3M-2)</name>
    <dbReference type="NCBI Taxonomy" id="1191523"/>
    <lineage>
        <taxon>Bacteria</taxon>
        <taxon>Pseudomonadati</taxon>
        <taxon>Ignavibacteriota</taxon>
        <taxon>Ignavibacteria</taxon>
        <taxon>Ignavibacteriales</taxon>
        <taxon>Melioribacteraceae</taxon>
        <taxon>Melioribacter</taxon>
    </lineage>
</organism>
<dbReference type="OrthoDB" id="57532at2"/>
<dbReference type="Pfam" id="PF10566">
    <property type="entry name" value="Glyco_hydro_97"/>
    <property type="match status" value="1"/>
</dbReference>
<dbReference type="eggNOG" id="COG4948">
    <property type="taxonomic scope" value="Bacteria"/>
</dbReference>
<evidence type="ECO:0000256" key="2">
    <source>
        <dbReference type="ARBA" id="ARBA00023295"/>
    </source>
</evidence>
<feature type="domain" description="Glycosyl-hydrolase 97 C-terminal oligomerisation" evidence="5">
    <location>
        <begin position="550"/>
        <end position="646"/>
    </location>
</feature>
<dbReference type="InterPro" id="IPR013780">
    <property type="entry name" value="Glyco_hydro_b"/>
</dbReference>
<name>I6YVW2_MELRP</name>
<dbReference type="PANTHER" id="PTHR35803:SF2">
    <property type="entry name" value="RETAINING ALPHA-GALACTOSIDASE"/>
    <property type="match status" value="1"/>
</dbReference>
<evidence type="ECO:0000256" key="1">
    <source>
        <dbReference type="ARBA" id="ARBA00022801"/>
    </source>
</evidence>
<dbReference type="STRING" id="1191523.MROS_1490"/>
<keyword evidence="7" id="KW-1185">Reference proteome</keyword>
<dbReference type="InterPro" id="IPR014718">
    <property type="entry name" value="GH-type_carb-bd"/>
</dbReference>
<evidence type="ECO:0000259" key="3">
    <source>
        <dbReference type="Pfam" id="PF10566"/>
    </source>
</evidence>
<dbReference type="GO" id="GO:0016798">
    <property type="term" value="F:hydrolase activity, acting on glycosyl bonds"/>
    <property type="evidence" value="ECO:0007669"/>
    <property type="project" value="UniProtKB-KW"/>
</dbReference>
<sequence>MKRIITLAFFLIIPFYLGAGQYEVESPSKKLRVTINTDGRLTYSVSYENEMIINPSEISLMLDKGILGKNPSVKNNSVKYVNRELKPVVRQKYAVIKDEFNELRLDFENNFTLFVRVYDEGFGYRISTSFEDSITVKEEIFEANFANDFNVYFPQEESFMSHSERLYKYLPLSEIDEKSFCSLPALVDLNNSIKVAITEADLYDYAGLYLRGANSTVLKGLFPYYPAETEMKSDRDVYVTKRKDYIARTNGTRNFPWRVFVVTDNDGALIENTMVYKLAEPHDPHIDFSWVKPGKVAWDWWNANNIYKVDFRAGINTATYKYYIDFASQHGIEYVILDEGWYKLGNLLEESPDINVKEIVDYAKEKNVGIILWVIWKTLDDQFEEAMTLFEKLGVKGIKVDFMQRDDAWMVNYYYKVAREAAKRKLLVDFHGAYKPTGLYRTYPNVLTSEGVLGLEHNKWSEDVTPEHNTTIPFIRMLAGPMDYTPGAMNNAVKGNFRDIFTQPMSQGTRCHQLAMYIIYESPLQMLADSPTNYLREKESLEFLSIVPAVWDDTKVLDAKVGDYVVMARRSGNKWFVGAMTDWNARTLKLELSFLDENRNYEITIYRDGINADRNGNDYKIVRSTVKKGEVIEINLAPGGGCAAVIE</sequence>
<dbReference type="EMBL" id="CP003557">
    <property type="protein sequence ID" value="AFN74727.1"/>
    <property type="molecule type" value="Genomic_DNA"/>
</dbReference>
<gene>
    <name evidence="6" type="ordered locus">MROS_1490</name>
</gene>
<dbReference type="InterPro" id="IPR029483">
    <property type="entry name" value="GH97_C"/>
</dbReference>
<feature type="domain" description="Glycosyl-hydrolase 97 N-terminal" evidence="4">
    <location>
        <begin position="24"/>
        <end position="281"/>
    </location>
</feature>
<evidence type="ECO:0000259" key="4">
    <source>
        <dbReference type="Pfam" id="PF14508"/>
    </source>
</evidence>
<dbReference type="Gene3D" id="3.20.20.70">
    <property type="entry name" value="Aldolase class I"/>
    <property type="match status" value="1"/>
</dbReference>
<dbReference type="InterPro" id="IPR052720">
    <property type="entry name" value="Glycosyl_hydrolase_97"/>
</dbReference>
<dbReference type="SUPFAM" id="SSF51445">
    <property type="entry name" value="(Trans)glycosidases"/>
    <property type="match status" value="1"/>
</dbReference>
<dbReference type="InterPro" id="IPR029486">
    <property type="entry name" value="GH97_N"/>
</dbReference>
<dbReference type="AlphaFoldDB" id="I6YVW2"/>